<dbReference type="Proteomes" id="UP000677515">
    <property type="component" value="Chromosome"/>
</dbReference>
<dbReference type="InterPro" id="IPR003122">
    <property type="entry name" value="Tar_rcpt_lig-bd"/>
</dbReference>
<comment type="subcellular location">
    <subcellularLocation>
        <location evidence="1">Cell inner membrane</location>
        <topology evidence="1">Multi-pass membrane protein</topology>
    </subcellularLocation>
</comment>
<dbReference type="PROSITE" id="PS50111">
    <property type="entry name" value="CHEMOTAXIS_TRANSDUC_2"/>
    <property type="match status" value="1"/>
</dbReference>
<evidence type="ECO:0000256" key="8">
    <source>
        <dbReference type="ARBA" id="ARBA00023136"/>
    </source>
</evidence>
<evidence type="ECO:0000256" key="12">
    <source>
        <dbReference type="SAM" id="Phobius"/>
    </source>
</evidence>
<evidence type="ECO:0000256" key="2">
    <source>
        <dbReference type="ARBA" id="ARBA00022475"/>
    </source>
</evidence>
<comment type="similarity">
    <text evidence="10">Belongs to the methyl-accepting chemotaxis (MCP) protein family.</text>
</comment>
<keyword evidence="5" id="KW-0997">Cell inner membrane</keyword>
<evidence type="ECO:0000256" key="4">
    <source>
        <dbReference type="ARBA" id="ARBA00022500"/>
    </source>
</evidence>
<evidence type="ECO:0000256" key="5">
    <source>
        <dbReference type="ARBA" id="ARBA00022519"/>
    </source>
</evidence>
<dbReference type="InterPro" id="IPR004090">
    <property type="entry name" value="Chemotax_Me-accpt_rcpt"/>
</dbReference>
<dbReference type="CDD" id="cd11386">
    <property type="entry name" value="MCP_signal"/>
    <property type="match status" value="1"/>
</dbReference>
<evidence type="ECO:0000256" key="3">
    <source>
        <dbReference type="ARBA" id="ARBA00022481"/>
    </source>
</evidence>
<keyword evidence="3" id="KW-0488">Methylation</keyword>
<accession>A0ABN6DNM0</accession>
<name>A0ABN6DNM0_ERWRD</name>
<dbReference type="InterPro" id="IPR003660">
    <property type="entry name" value="HAMP_dom"/>
</dbReference>
<keyword evidence="16" id="KW-1185">Reference proteome</keyword>
<evidence type="ECO:0000256" key="7">
    <source>
        <dbReference type="ARBA" id="ARBA00022989"/>
    </source>
</evidence>
<reference evidence="15 16" key="1">
    <citation type="submission" date="2021-01" db="EMBL/GenBank/DDBJ databases">
        <title>Complete genome sequence of Erwinia rhapontici MAFF 311153.</title>
        <authorList>
            <person name="Morohoshi T."/>
            <person name="Someya N."/>
        </authorList>
    </citation>
    <scope>NUCLEOTIDE SEQUENCE [LARGE SCALE GENOMIC DNA]</scope>
    <source>
        <strain evidence="15 16">MAFF 311153</strain>
    </source>
</reference>
<dbReference type="SUPFAM" id="SSF58104">
    <property type="entry name" value="Methyl-accepting chemotaxis protein (MCP) signaling domain"/>
    <property type="match status" value="1"/>
</dbReference>
<dbReference type="InterPro" id="IPR051310">
    <property type="entry name" value="MCP_chemotaxis"/>
</dbReference>
<dbReference type="EMBL" id="AP024329">
    <property type="protein sequence ID" value="BCQ36323.1"/>
    <property type="molecule type" value="Genomic_DNA"/>
</dbReference>
<evidence type="ECO:0000259" key="13">
    <source>
        <dbReference type="PROSITE" id="PS50111"/>
    </source>
</evidence>
<evidence type="ECO:0000259" key="14">
    <source>
        <dbReference type="PROSITE" id="PS50885"/>
    </source>
</evidence>
<dbReference type="Pfam" id="PF00015">
    <property type="entry name" value="MCPsignal"/>
    <property type="match status" value="1"/>
</dbReference>
<proteinExistence type="inferred from homology"/>
<dbReference type="Pfam" id="PF00672">
    <property type="entry name" value="HAMP"/>
    <property type="match status" value="1"/>
</dbReference>
<dbReference type="PROSITE" id="PS50885">
    <property type="entry name" value="HAMP"/>
    <property type="match status" value="1"/>
</dbReference>
<evidence type="ECO:0000256" key="11">
    <source>
        <dbReference type="PROSITE-ProRule" id="PRU00284"/>
    </source>
</evidence>
<dbReference type="PANTHER" id="PTHR43531">
    <property type="entry name" value="PROTEIN ICFG"/>
    <property type="match status" value="1"/>
</dbReference>
<evidence type="ECO:0000256" key="9">
    <source>
        <dbReference type="ARBA" id="ARBA00023224"/>
    </source>
</evidence>
<dbReference type="CDD" id="cd06225">
    <property type="entry name" value="HAMP"/>
    <property type="match status" value="1"/>
</dbReference>
<evidence type="ECO:0000256" key="1">
    <source>
        <dbReference type="ARBA" id="ARBA00004429"/>
    </source>
</evidence>
<protein>
    <submittedName>
        <fullName evidence="15">Methyl-accepting chemotaxis protein</fullName>
    </submittedName>
</protein>
<organism evidence="15 16">
    <name type="scientific">Erwinia rhapontici</name>
    <name type="common">Pectobacterium rhapontici</name>
    <dbReference type="NCBI Taxonomy" id="55212"/>
    <lineage>
        <taxon>Bacteria</taxon>
        <taxon>Pseudomonadati</taxon>
        <taxon>Pseudomonadota</taxon>
        <taxon>Gammaproteobacteria</taxon>
        <taxon>Enterobacterales</taxon>
        <taxon>Erwiniaceae</taxon>
        <taxon>Erwinia</taxon>
    </lineage>
</organism>
<dbReference type="Gene3D" id="1.20.120.30">
    <property type="entry name" value="Aspartate receptor, ligand-binding domain"/>
    <property type="match status" value="1"/>
</dbReference>
<sequence>MIKNLSIRTGLLLLLALMALILLVVSVLGVVAIGKSYDALNAVNLTQGVQLGNLASSNTNMQRIRVVASLAVRNIELGKLPEGAAAAERAGKYAAAAHDDLARFFTAVKGSGKGEALGEDINRAYQTYMSEGLKPMIEALQQRDLTTYYAMIDTRLRPLGIAFDQANKAFFDYAQLTGQQQLEQASADRTRMLVLIAICFVLTLVLIALGWMVLRVMLLKPLNQAVNQLEFIASGDLTRPLPEAGSNELGRLNAGLALMQQSLMNSVSRVRDASLAIETGSAELANGNDDLSRRTEISASSLEETAASMEQLTATVKHNAENARHGHELSENVSGTASAGNHLMSDVMNNMKEISRSSDRIASILEVIDGIAFQTNILALNASVEAARAGEQGRGFAVVANEVRTLAQRSAQASKEIHALIADSRSRVDTGSQLTAKASDTMNTIAGQIASINVLMGEIANASREQSQGIDQVNVAVSQMEEVAQQNAALVEESAVATRSLEDQSQQLVQAMAVFKI</sequence>
<dbReference type="SUPFAM" id="SSF47170">
    <property type="entry name" value="Aspartate receptor, ligand-binding domain"/>
    <property type="match status" value="1"/>
</dbReference>
<dbReference type="PRINTS" id="PR00260">
    <property type="entry name" value="CHEMTRNSDUCR"/>
</dbReference>
<feature type="transmembrane region" description="Helical" evidence="12">
    <location>
        <begin position="192"/>
        <end position="214"/>
    </location>
</feature>
<evidence type="ECO:0000256" key="10">
    <source>
        <dbReference type="ARBA" id="ARBA00029447"/>
    </source>
</evidence>
<keyword evidence="7 12" id="KW-1133">Transmembrane helix</keyword>
<dbReference type="SMART" id="SM00304">
    <property type="entry name" value="HAMP"/>
    <property type="match status" value="1"/>
</dbReference>
<evidence type="ECO:0000256" key="6">
    <source>
        <dbReference type="ARBA" id="ARBA00022692"/>
    </source>
</evidence>
<gene>
    <name evidence="15" type="ORF">ERHA53_36660</name>
</gene>
<dbReference type="InterPro" id="IPR004089">
    <property type="entry name" value="MCPsignal_dom"/>
</dbReference>
<feature type="domain" description="Methyl-accepting transducer" evidence="13">
    <location>
        <begin position="273"/>
        <end position="502"/>
    </location>
</feature>
<feature type="domain" description="HAMP" evidence="14">
    <location>
        <begin position="216"/>
        <end position="268"/>
    </location>
</feature>
<keyword evidence="6 12" id="KW-0812">Transmembrane</keyword>
<dbReference type="Pfam" id="PF02203">
    <property type="entry name" value="TarH"/>
    <property type="match status" value="1"/>
</dbReference>
<keyword evidence="9 11" id="KW-0807">Transducer</keyword>
<keyword evidence="4" id="KW-0145">Chemotaxis</keyword>
<evidence type="ECO:0000313" key="16">
    <source>
        <dbReference type="Proteomes" id="UP000677515"/>
    </source>
</evidence>
<keyword evidence="8 12" id="KW-0472">Membrane</keyword>
<evidence type="ECO:0000313" key="15">
    <source>
        <dbReference type="EMBL" id="BCQ36323.1"/>
    </source>
</evidence>
<dbReference type="PANTHER" id="PTHR43531:SF14">
    <property type="entry name" value="METHYL-ACCEPTING CHEMOTAXIS PROTEIN I-RELATED"/>
    <property type="match status" value="1"/>
</dbReference>
<dbReference type="Gene3D" id="1.10.287.950">
    <property type="entry name" value="Methyl-accepting chemotaxis protein"/>
    <property type="match status" value="1"/>
</dbReference>
<dbReference type="RefSeq" id="WP_133846089.1">
    <property type="nucleotide sequence ID" value="NZ_AP024329.1"/>
</dbReference>
<dbReference type="InterPro" id="IPR035440">
    <property type="entry name" value="4HB_MCP_dom_sf"/>
</dbReference>
<keyword evidence="2" id="KW-1003">Cell membrane</keyword>
<dbReference type="SMART" id="SM00283">
    <property type="entry name" value="MA"/>
    <property type="match status" value="1"/>
</dbReference>